<reference evidence="2" key="1">
    <citation type="submission" date="2023-03" db="EMBL/GenBank/DDBJ databases">
        <title>Massive genome expansion in bonnet fungi (Mycena s.s.) driven by repeated elements and novel gene families across ecological guilds.</title>
        <authorList>
            <consortium name="Lawrence Berkeley National Laboratory"/>
            <person name="Harder C.B."/>
            <person name="Miyauchi S."/>
            <person name="Viragh M."/>
            <person name="Kuo A."/>
            <person name="Thoen E."/>
            <person name="Andreopoulos B."/>
            <person name="Lu D."/>
            <person name="Skrede I."/>
            <person name="Drula E."/>
            <person name="Henrissat B."/>
            <person name="Morin E."/>
            <person name="Kohler A."/>
            <person name="Barry K."/>
            <person name="LaButti K."/>
            <person name="Morin E."/>
            <person name="Salamov A."/>
            <person name="Lipzen A."/>
            <person name="Mereny Z."/>
            <person name="Hegedus B."/>
            <person name="Baldrian P."/>
            <person name="Stursova M."/>
            <person name="Weitz H."/>
            <person name="Taylor A."/>
            <person name="Grigoriev I.V."/>
            <person name="Nagy L.G."/>
            <person name="Martin F."/>
            <person name="Kauserud H."/>
        </authorList>
    </citation>
    <scope>NUCLEOTIDE SEQUENCE</scope>
    <source>
        <strain evidence="2">CBHHK188m</strain>
    </source>
</reference>
<organism evidence="2 3">
    <name type="scientific">Mycena maculata</name>
    <dbReference type="NCBI Taxonomy" id="230809"/>
    <lineage>
        <taxon>Eukaryota</taxon>
        <taxon>Fungi</taxon>
        <taxon>Dikarya</taxon>
        <taxon>Basidiomycota</taxon>
        <taxon>Agaricomycotina</taxon>
        <taxon>Agaricomycetes</taxon>
        <taxon>Agaricomycetidae</taxon>
        <taxon>Agaricales</taxon>
        <taxon>Marasmiineae</taxon>
        <taxon>Mycenaceae</taxon>
        <taxon>Mycena</taxon>
    </lineage>
</organism>
<feature type="chain" id="PRO_5042266278" evidence="1">
    <location>
        <begin position="22"/>
        <end position="201"/>
    </location>
</feature>
<evidence type="ECO:0000313" key="2">
    <source>
        <dbReference type="EMBL" id="KAJ7762722.1"/>
    </source>
</evidence>
<proteinExistence type="predicted"/>
<sequence>MIWMFSVRIWTLMCLFMLALPDCRVKDAESACHGGCQDGWLSPRTKFVLHVTAEVAQDLVRHTGEFAEEFGHTGGVYLAHHIDREYLPEGTQAAPLWVEGFSAMFEVIADIFESGRIPTAHQLDNATGDLRYKEKWHLFQAYGRQGADAESVLEALVYGAKDDWEDGEFEDTHCEGEEWTALPTCPEHDFDWDLALDILAG</sequence>
<keyword evidence="1" id="KW-0732">Signal</keyword>
<dbReference type="Proteomes" id="UP001215280">
    <property type="component" value="Unassembled WGS sequence"/>
</dbReference>
<evidence type="ECO:0000256" key="1">
    <source>
        <dbReference type="SAM" id="SignalP"/>
    </source>
</evidence>
<comment type="caution">
    <text evidence="2">The sequence shown here is derived from an EMBL/GenBank/DDBJ whole genome shotgun (WGS) entry which is preliminary data.</text>
</comment>
<keyword evidence="3" id="KW-1185">Reference proteome</keyword>
<protein>
    <submittedName>
        <fullName evidence="2">Uncharacterized protein</fullName>
    </submittedName>
</protein>
<evidence type="ECO:0000313" key="3">
    <source>
        <dbReference type="Proteomes" id="UP001215280"/>
    </source>
</evidence>
<gene>
    <name evidence="2" type="ORF">DFH07DRAFT_813213</name>
</gene>
<feature type="signal peptide" evidence="1">
    <location>
        <begin position="1"/>
        <end position="21"/>
    </location>
</feature>
<name>A0AAD7JDT6_9AGAR</name>
<accession>A0AAD7JDT6</accession>
<dbReference type="AlphaFoldDB" id="A0AAD7JDT6"/>
<dbReference type="EMBL" id="JARJLG010000042">
    <property type="protein sequence ID" value="KAJ7762722.1"/>
    <property type="molecule type" value="Genomic_DNA"/>
</dbReference>